<evidence type="ECO:0000256" key="1">
    <source>
        <dbReference type="ARBA" id="ARBA00004141"/>
    </source>
</evidence>
<evidence type="ECO:0000256" key="3">
    <source>
        <dbReference type="ARBA" id="ARBA00022989"/>
    </source>
</evidence>
<dbReference type="RefSeq" id="WP_154510709.1">
    <property type="nucleotide sequence ID" value="NZ_VUMH01000006.1"/>
</dbReference>
<feature type="transmembrane region" description="Helical" evidence="5">
    <location>
        <begin position="173"/>
        <end position="191"/>
    </location>
</feature>
<feature type="transmembrane region" description="Helical" evidence="5">
    <location>
        <begin position="56"/>
        <end position="76"/>
    </location>
</feature>
<feature type="transmembrane region" description="Helical" evidence="5">
    <location>
        <begin position="252"/>
        <end position="268"/>
    </location>
</feature>
<feature type="transmembrane region" description="Helical" evidence="5">
    <location>
        <begin position="106"/>
        <end position="125"/>
    </location>
</feature>
<dbReference type="InterPro" id="IPR020846">
    <property type="entry name" value="MFS_dom"/>
</dbReference>
<dbReference type="InterPro" id="IPR036259">
    <property type="entry name" value="MFS_trans_sf"/>
</dbReference>
<dbReference type="Proteomes" id="UP000477488">
    <property type="component" value="Unassembled WGS sequence"/>
</dbReference>
<dbReference type="InterPro" id="IPR011701">
    <property type="entry name" value="MFS"/>
</dbReference>
<evidence type="ECO:0000256" key="4">
    <source>
        <dbReference type="ARBA" id="ARBA00023136"/>
    </source>
</evidence>
<keyword evidence="4 5" id="KW-0472">Membrane</keyword>
<evidence type="ECO:0000259" key="6">
    <source>
        <dbReference type="PROSITE" id="PS50850"/>
    </source>
</evidence>
<feature type="transmembrane region" description="Helical" evidence="5">
    <location>
        <begin position="83"/>
        <end position="100"/>
    </location>
</feature>
<dbReference type="Pfam" id="PF07690">
    <property type="entry name" value="MFS_1"/>
    <property type="match status" value="1"/>
</dbReference>
<gene>
    <name evidence="7" type="ORF">FYJ44_07285</name>
</gene>
<reference evidence="7 8" key="1">
    <citation type="submission" date="2019-09" db="EMBL/GenBank/DDBJ databases">
        <title>In-depth cultivation of the pig gut microbiome towards novel bacterial diversity and tailored functional studies.</title>
        <authorList>
            <person name="Wylensek D."/>
            <person name="Hitch T.C.A."/>
            <person name="Clavel T."/>
        </authorList>
    </citation>
    <scope>NUCLEOTIDE SEQUENCE [LARGE SCALE GENOMIC DNA]</scope>
    <source>
        <strain evidence="7 8">PG-178-WT-4</strain>
    </source>
</reference>
<dbReference type="PROSITE" id="PS50850">
    <property type="entry name" value="MFS"/>
    <property type="match status" value="1"/>
</dbReference>
<proteinExistence type="predicted"/>
<dbReference type="AlphaFoldDB" id="A0A6L5XL74"/>
<dbReference type="EMBL" id="VUMH01000006">
    <property type="protein sequence ID" value="MSS27848.1"/>
    <property type="molecule type" value="Genomic_DNA"/>
</dbReference>
<dbReference type="GO" id="GO:0022857">
    <property type="term" value="F:transmembrane transporter activity"/>
    <property type="evidence" value="ECO:0007669"/>
    <property type="project" value="InterPro"/>
</dbReference>
<keyword evidence="8" id="KW-1185">Reference proteome</keyword>
<dbReference type="CDD" id="cd17393">
    <property type="entry name" value="MFS_MosC_like"/>
    <property type="match status" value="1"/>
</dbReference>
<feature type="transmembrane region" description="Helical" evidence="5">
    <location>
        <begin position="212"/>
        <end position="232"/>
    </location>
</feature>
<evidence type="ECO:0000313" key="7">
    <source>
        <dbReference type="EMBL" id="MSS27848.1"/>
    </source>
</evidence>
<accession>A0A6L5XL74</accession>
<name>A0A6L5XL74_9BACT</name>
<feature type="transmembrane region" description="Helical" evidence="5">
    <location>
        <begin position="338"/>
        <end position="359"/>
    </location>
</feature>
<evidence type="ECO:0000256" key="5">
    <source>
        <dbReference type="SAM" id="Phobius"/>
    </source>
</evidence>
<dbReference type="Gene3D" id="1.20.1250.20">
    <property type="entry name" value="MFS general substrate transporter like domains"/>
    <property type="match status" value="1"/>
</dbReference>
<keyword evidence="3 5" id="KW-1133">Transmembrane helix</keyword>
<comment type="caution">
    <text evidence="7">The sequence shown here is derived from an EMBL/GenBank/DDBJ whole genome shotgun (WGS) entry which is preliminary data.</text>
</comment>
<feature type="transmembrane region" description="Helical" evidence="5">
    <location>
        <begin position="308"/>
        <end position="326"/>
    </location>
</feature>
<feature type="transmembrane region" description="Helical" evidence="5">
    <location>
        <begin position="365"/>
        <end position="386"/>
    </location>
</feature>
<feature type="transmembrane region" description="Helical" evidence="5">
    <location>
        <begin position="16"/>
        <end position="36"/>
    </location>
</feature>
<sequence length="401" mass="42784">MNHSLSALLPHAPKNYYRLALMHFFFIMGILFSSWAIRIPDIKNALSLSDAELGGILFGAPVGQLLAIAPTAWFVGHIGSRRSIMLGMCAMPTALVMLPVAPGRLWLFAALVFFGFSNNMLNISLNAQAVGVEFLYRRSIMSSFHGMWSVGAVIGGVIGAIVAPMGIPPLPHFGAMFLLSILILVLLRTAIMPRDVRSAAQKKKQSSIRPDLYIILLGVIAFGSFATEGALYDWSAVYFAQVVQVRESLVRVGYVACLSAMVVGRLVADTLVNRYSVVPVLQVSGASIAAGLTLALLSPTLATATTGFALTGFGMASVVPLCFSLAGKSSQVSPQAAISFVASIGYFGLLASPPVVGMLSEWLTLRWALSPMIVIGVAIVFLTAALKRLQAKTVFRDENDS</sequence>
<dbReference type="InterPro" id="IPR051788">
    <property type="entry name" value="MFS_Transporter"/>
</dbReference>
<feature type="transmembrane region" description="Helical" evidence="5">
    <location>
        <begin position="280"/>
        <end position="302"/>
    </location>
</feature>
<evidence type="ECO:0000256" key="2">
    <source>
        <dbReference type="ARBA" id="ARBA00022692"/>
    </source>
</evidence>
<dbReference type="SUPFAM" id="SSF103473">
    <property type="entry name" value="MFS general substrate transporter"/>
    <property type="match status" value="1"/>
</dbReference>
<dbReference type="PANTHER" id="PTHR23514:SF13">
    <property type="entry name" value="INNER MEMBRANE PROTEIN YBJJ"/>
    <property type="match status" value="1"/>
</dbReference>
<dbReference type="PANTHER" id="PTHR23514">
    <property type="entry name" value="BYPASS OF STOP CODON PROTEIN 6"/>
    <property type="match status" value="1"/>
</dbReference>
<comment type="subcellular location">
    <subcellularLocation>
        <location evidence="1">Membrane</location>
        <topology evidence="1">Multi-pass membrane protein</topology>
    </subcellularLocation>
</comment>
<protein>
    <submittedName>
        <fullName evidence="7">MFS transporter</fullName>
    </submittedName>
</protein>
<feature type="transmembrane region" description="Helical" evidence="5">
    <location>
        <begin position="146"/>
        <end position="167"/>
    </location>
</feature>
<organism evidence="7 8">
    <name type="scientific">Desulfovibrio porci</name>
    <dbReference type="NCBI Taxonomy" id="2605782"/>
    <lineage>
        <taxon>Bacteria</taxon>
        <taxon>Pseudomonadati</taxon>
        <taxon>Thermodesulfobacteriota</taxon>
        <taxon>Desulfovibrionia</taxon>
        <taxon>Desulfovibrionales</taxon>
        <taxon>Desulfovibrionaceae</taxon>
        <taxon>Desulfovibrio</taxon>
    </lineage>
</organism>
<keyword evidence="2 5" id="KW-0812">Transmembrane</keyword>
<dbReference type="GO" id="GO:0016020">
    <property type="term" value="C:membrane"/>
    <property type="evidence" value="ECO:0007669"/>
    <property type="project" value="UniProtKB-SubCell"/>
</dbReference>
<feature type="domain" description="Major facilitator superfamily (MFS) profile" evidence="6">
    <location>
        <begin position="15"/>
        <end position="388"/>
    </location>
</feature>
<evidence type="ECO:0000313" key="8">
    <source>
        <dbReference type="Proteomes" id="UP000477488"/>
    </source>
</evidence>